<evidence type="ECO:0000259" key="1">
    <source>
        <dbReference type="PROSITE" id="PS51819"/>
    </source>
</evidence>
<dbReference type="InterPro" id="IPR029068">
    <property type="entry name" value="Glyas_Bleomycin-R_OHBP_Dase"/>
</dbReference>
<dbReference type="EMBL" id="LYBM01000001">
    <property type="protein sequence ID" value="ODA36310.1"/>
    <property type="molecule type" value="Genomic_DNA"/>
</dbReference>
<dbReference type="RefSeq" id="WP_068898488.1">
    <property type="nucleotide sequence ID" value="NZ_JBHUIF010000002.1"/>
</dbReference>
<dbReference type="Proteomes" id="UP000094936">
    <property type="component" value="Unassembled WGS sequence"/>
</dbReference>
<name>A0A1C3EST6_9GAMM</name>
<comment type="caution">
    <text evidence="2">The sequence shown here is derived from an EMBL/GenBank/DDBJ whole genome shotgun (WGS) entry which is preliminary data.</text>
</comment>
<dbReference type="GO" id="GO:0016829">
    <property type="term" value="F:lyase activity"/>
    <property type="evidence" value="ECO:0007669"/>
    <property type="project" value="UniProtKB-KW"/>
</dbReference>
<accession>A0A1C3EST6</accession>
<dbReference type="PROSITE" id="PS51819">
    <property type="entry name" value="VOC"/>
    <property type="match status" value="1"/>
</dbReference>
<dbReference type="AlphaFoldDB" id="A0A1C3EST6"/>
<feature type="domain" description="VOC" evidence="1">
    <location>
        <begin position="6"/>
        <end position="133"/>
    </location>
</feature>
<organism evidence="2 3">
    <name type="scientific">Veronia pacifica</name>
    <dbReference type="NCBI Taxonomy" id="1080227"/>
    <lineage>
        <taxon>Bacteria</taxon>
        <taxon>Pseudomonadati</taxon>
        <taxon>Pseudomonadota</taxon>
        <taxon>Gammaproteobacteria</taxon>
        <taxon>Vibrionales</taxon>
        <taxon>Vibrionaceae</taxon>
        <taxon>Veronia</taxon>
    </lineage>
</organism>
<dbReference type="Pfam" id="PF00903">
    <property type="entry name" value="Glyoxalase"/>
    <property type="match status" value="1"/>
</dbReference>
<evidence type="ECO:0000313" key="3">
    <source>
        <dbReference type="Proteomes" id="UP000094936"/>
    </source>
</evidence>
<evidence type="ECO:0000313" key="2">
    <source>
        <dbReference type="EMBL" id="ODA36310.1"/>
    </source>
</evidence>
<dbReference type="Gene3D" id="3.10.180.10">
    <property type="entry name" value="2,3-Dihydroxybiphenyl 1,2-Dioxygenase, domain 1"/>
    <property type="match status" value="1"/>
</dbReference>
<protein>
    <submittedName>
        <fullName evidence="2">Lactoylglutathione lyase</fullName>
    </submittedName>
</protein>
<dbReference type="InterPro" id="IPR004360">
    <property type="entry name" value="Glyas_Fos-R_dOase_dom"/>
</dbReference>
<reference evidence="2 3" key="1">
    <citation type="submission" date="2016-05" db="EMBL/GenBank/DDBJ databases">
        <title>Genomic Taxonomy of the Vibrionaceae.</title>
        <authorList>
            <person name="Gomez-Gil B."/>
            <person name="Enciso-Ibarra J."/>
        </authorList>
    </citation>
    <scope>NUCLEOTIDE SEQUENCE [LARGE SCALE GENOMIC DNA]</scope>
    <source>
        <strain evidence="2 3">CAIM 1920</strain>
    </source>
</reference>
<dbReference type="PANTHER" id="PTHR21366:SF14">
    <property type="entry name" value="GLYOXALASE DOMAIN-CONTAINING PROTEIN 5"/>
    <property type="match status" value="1"/>
</dbReference>
<dbReference type="PANTHER" id="PTHR21366">
    <property type="entry name" value="GLYOXALASE FAMILY PROTEIN"/>
    <property type="match status" value="1"/>
</dbReference>
<dbReference type="InterPro" id="IPR050383">
    <property type="entry name" value="GlyoxalaseI/FosfomycinResist"/>
</dbReference>
<sequence length="140" mass="15394">MIKIAAIDHLVLRTANLDAMLRFYTDVLGCKVERQTPPDVGLTQLRAGTSLIDIVEVDSELGKLGGKAPTATGNNMDHFCLQLKKISQQTLTDHLLRHGINEVEFSSRYGAQGRGPSVYIKDPDGNTVELKSQIDCDLQE</sequence>
<gene>
    <name evidence="2" type="ORF">A8L45_00925</name>
</gene>
<dbReference type="OrthoDB" id="9812656at2"/>
<dbReference type="STRING" id="1080227.A8L45_00925"/>
<keyword evidence="2" id="KW-0456">Lyase</keyword>
<proteinExistence type="predicted"/>
<dbReference type="SUPFAM" id="SSF54593">
    <property type="entry name" value="Glyoxalase/Bleomycin resistance protein/Dihydroxybiphenyl dioxygenase"/>
    <property type="match status" value="1"/>
</dbReference>
<keyword evidence="3" id="KW-1185">Reference proteome</keyword>
<dbReference type="InterPro" id="IPR037523">
    <property type="entry name" value="VOC_core"/>
</dbReference>